<dbReference type="AlphaFoldDB" id="I4D9D1"/>
<dbReference type="EMBL" id="CP003639">
    <property type="protein sequence ID" value="AFM42405.1"/>
    <property type="molecule type" value="Genomic_DNA"/>
</dbReference>
<accession>I4D9D1</accession>
<dbReference type="HOGENOM" id="CLU_2878465_0_0_9"/>
<dbReference type="KEGG" id="dai:Desaci_3524"/>
<proteinExistence type="predicted"/>
<gene>
    <name evidence="1" type="ordered locus">Desaci_3524</name>
</gene>
<organism evidence="1 2">
    <name type="scientific">Desulfosporosinus acidiphilus (strain DSM 22704 / JCM 16185 / SJ4)</name>
    <dbReference type="NCBI Taxonomy" id="646529"/>
    <lineage>
        <taxon>Bacteria</taxon>
        <taxon>Bacillati</taxon>
        <taxon>Bacillota</taxon>
        <taxon>Clostridia</taxon>
        <taxon>Eubacteriales</taxon>
        <taxon>Desulfitobacteriaceae</taxon>
        <taxon>Desulfosporosinus</taxon>
    </lineage>
</organism>
<evidence type="ECO:0000313" key="1">
    <source>
        <dbReference type="EMBL" id="AFM42405.1"/>
    </source>
</evidence>
<keyword evidence="2" id="KW-1185">Reference proteome</keyword>
<dbReference type="STRING" id="646529.Desaci_3524"/>
<name>I4D9D1_DESAJ</name>
<evidence type="ECO:0000313" key="2">
    <source>
        <dbReference type="Proteomes" id="UP000002892"/>
    </source>
</evidence>
<dbReference type="Proteomes" id="UP000002892">
    <property type="component" value="Chromosome"/>
</dbReference>
<reference evidence="1 2" key="1">
    <citation type="journal article" date="2012" name="J. Bacteriol.">
        <title>Complete genome sequences of Desulfosporosinus orientis DSM765T, Desulfosporosinus youngiae DSM17734T, Desulfosporosinus meridiei DSM13257T, and Desulfosporosinus acidiphilus DSM22704T.</title>
        <authorList>
            <person name="Pester M."/>
            <person name="Brambilla E."/>
            <person name="Alazard D."/>
            <person name="Rattei T."/>
            <person name="Weinmaier T."/>
            <person name="Han J."/>
            <person name="Lucas S."/>
            <person name="Lapidus A."/>
            <person name="Cheng J.F."/>
            <person name="Goodwin L."/>
            <person name="Pitluck S."/>
            <person name="Peters L."/>
            <person name="Ovchinnikova G."/>
            <person name="Teshima H."/>
            <person name="Detter J.C."/>
            <person name="Han C.S."/>
            <person name="Tapia R."/>
            <person name="Land M.L."/>
            <person name="Hauser L."/>
            <person name="Kyrpides N.C."/>
            <person name="Ivanova N.N."/>
            <person name="Pagani I."/>
            <person name="Huntmann M."/>
            <person name="Wei C.L."/>
            <person name="Davenport K.W."/>
            <person name="Daligault H."/>
            <person name="Chain P.S."/>
            <person name="Chen A."/>
            <person name="Mavromatis K."/>
            <person name="Markowitz V."/>
            <person name="Szeto E."/>
            <person name="Mikhailova N."/>
            <person name="Pati A."/>
            <person name="Wagner M."/>
            <person name="Woyke T."/>
            <person name="Ollivier B."/>
            <person name="Klenk H.P."/>
            <person name="Spring S."/>
            <person name="Loy A."/>
        </authorList>
    </citation>
    <scope>NUCLEOTIDE SEQUENCE [LARGE SCALE GENOMIC DNA]</scope>
    <source>
        <strain evidence="2">DSM 22704 / JCM 16185 / SJ4</strain>
    </source>
</reference>
<protein>
    <submittedName>
        <fullName evidence="1">Uncharacterized protein</fullName>
    </submittedName>
</protein>
<sequence>MNDLRAIMNYIYCAASFIDAFEILTNTGRHCVRLEYFAFFVASISASKETTRVSLAFKAQCKR</sequence>